<comment type="caution">
    <text evidence="7">The sequence shown here is derived from an EMBL/GenBank/DDBJ whole genome shotgun (WGS) entry which is preliminary data.</text>
</comment>
<evidence type="ECO:0000256" key="4">
    <source>
        <dbReference type="ARBA" id="ARBA00023136"/>
    </source>
</evidence>
<feature type="region of interest" description="Disordered" evidence="5">
    <location>
        <begin position="137"/>
        <end position="160"/>
    </location>
</feature>
<evidence type="ECO:0000256" key="5">
    <source>
        <dbReference type="SAM" id="MobiDB-lite"/>
    </source>
</evidence>
<feature type="transmembrane region" description="Helical" evidence="6">
    <location>
        <begin position="170"/>
        <end position="191"/>
    </location>
</feature>
<proteinExistence type="predicted"/>
<keyword evidence="8" id="KW-1185">Reference proteome</keyword>
<dbReference type="PANTHER" id="PTHR15549:SF30">
    <property type="entry name" value="MID2 DOMAIN-CONTAINING PROTEIN"/>
    <property type="match status" value="1"/>
</dbReference>
<evidence type="ECO:0000313" key="8">
    <source>
        <dbReference type="Proteomes" id="UP001199106"/>
    </source>
</evidence>
<dbReference type="InterPro" id="IPR051694">
    <property type="entry name" value="Immunoregulatory_rcpt-like"/>
</dbReference>
<dbReference type="GO" id="GO:0016020">
    <property type="term" value="C:membrane"/>
    <property type="evidence" value="ECO:0007669"/>
    <property type="project" value="UniProtKB-SubCell"/>
</dbReference>
<dbReference type="EMBL" id="JAANER010000001">
    <property type="protein sequence ID" value="KAG9196094.1"/>
    <property type="molecule type" value="Genomic_DNA"/>
</dbReference>
<keyword evidence="3 6" id="KW-1133">Transmembrane helix</keyword>
<protein>
    <recommendedName>
        <fullName evidence="9">Mid2 domain-containing protein</fullName>
    </recommendedName>
</protein>
<dbReference type="PANTHER" id="PTHR15549">
    <property type="entry name" value="PAIRED IMMUNOGLOBULIN-LIKE TYPE 2 RECEPTOR"/>
    <property type="match status" value="1"/>
</dbReference>
<reference evidence="7" key="1">
    <citation type="submission" date="2021-07" db="EMBL/GenBank/DDBJ databases">
        <title>Genome Resource of American Ginseng Black Spot Pathogen Alternaria panax.</title>
        <authorList>
            <person name="Qiu C."/>
            <person name="Wang W."/>
            <person name="Liu Z."/>
        </authorList>
    </citation>
    <scope>NUCLEOTIDE SEQUENCE</scope>
    <source>
        <strain evidence="7">BNCC115425</strain>
    </source>
</reference>
<evidence type="ECO:0000256" key="6">
    <source>
        <dbReference type="SAM" id="Phobius"/>
    </source>
</evidence>
<evidence type="ECO:0000313" key="7">
    <source>
        <dbReference type="EMBL" id="KAG9196094.1"/>
    </source>
</evidence>
<accession>A0AAD4IKB8</accession>
<gene>
    <name evidence="7" type="ORF">G6011_01215</name>
</gene>
<keyword evidence="2 6" id="KW-0812">Transmembrane</keyword>
<sequence length="256" mass="27298">MEFKSPPSNLIPGDTSDAANYTIGNILPVIWTEPPDGVPVSLLLWRANSSGDLIEPSEYLTQSVVNKTDYSWLIRTRLDLTETNLLQFTIYREGEVEPDDFSQYFNLVDKVDLASASTSSASSSILSSSTFTATSSTPFAASSTPTSAPTSVPAPSPTPHANSFPTSAKIGVGVGIPVAILLGLVVGFLLFRRHKKDVAPPCTPGAQVAEQFKYGHYASPLNEAPSESLVEMDPQHAAGVFAHKPPDGAAPARYEM</sequence>
<dbReference type="GO" id="GO:0071944">
    <property type="term" value="C:cell periphery"/>
    <property type="evidence" value="ECO:0007669"/>
    <property type="project" value="UniProtKB-ARBA"/>
</dbReference>
<evidence type="ECO:0000256" key="1">
    <source>
        <dbReference type="ARBA" id="ARBA00004167"/>
    </source>
</evidence>
<evidence type="ECO:0008006" key="9">
    <source>
        <dbReference type="Google" id="ProtNLM"/>
    </source>
</evidence>
<dbReference type="AlphaFoldDB" id="A0AAD4IKB8"/>
<evidence type="ECO:0000256" key="2">
    <source>
        <dbReference type="ARBA" id="ARBA00022692"/>
    </source>
</evidence>
<dbReference type="Proteomes" id="UP001199106">
    <property type="component" value="Unassembled WGS sequence"/>
</dbReference>
<feature type="compositionally biased region" description="Low complexity" evidence="5">
    <location>
        <begin position="137"/>
        <end position="151"/>
    </location>
</feature>
<keyword evidence="4 6" id="KW-0472">Membrane</keyword>
<organism evidence="7 8">
    <name type="scientific">Alternaria panax</name>
    <dbReference type="NCBI Taxonomy" id="48097"/>
    <lineage>
        <taxon>Eukaryota</taxon>
        <taxon>Fungi</taxon>
        <taxon>Dikarya</taxon>
        <taxon>Ascomycota</taxon>
        <taxon>Pezizomycotina</taxon>
        <taxon>Dothideomycetes</taxon>
        <taxon>Pleosporomycetidae</taxon>
        <taxon>Pleosporales</taxon>
        <taxon>Pleosporineae</taxon>
        <taxon>Pleosporaceae</taxon>
        <taxon>Alternaria</taxon>
        <taxon>Alternaria sect. Panax</taxon>
    </lineage>
</organism>
<evidence type="ECO:0000256" key="3">
    <source>
        <dbReference type="ARBA" id="ARBA00022989"/>
    </source>
</evidence>
<name>A0AAD4IKB8_9PLEO</name>
<comment type="subcellular location">
    <subcellularLocation>
        <location evidence="1">Membrane</location>
        <topology evidence="1">Single-pass membrane protein</topology>
    </subcellularLocation>
</comment>